<keyword evidence="4" id="KW-0812">Transmembrane</keyword>
<accession>A0ABW1ZAI6</accession>
<dbReference type="Proteomes" id="UP001596391">
    <property type="component" value="Unassembled WGS sequence"/>
</dbReference>
<reference evidence="7" key="1">
    <citation type="journal article" date="2019" name="Int. J. Syst. Evol. Microbiol.">
        <title>The Global Catalogue of Microorganisms (GCM) 10K type strain sequencing project: providing services to taxonomists for standard genome sequencing and annotation.</title>
        <authorList>
            <consortium name="The Broad Institute Genomics Platform"/>
            <consortium name="The Broad Institute Genome Sequencing Center for Infectious Disease"/>
            <person name="Wu L."/>
            <person name="Ma J."/>
        </authorList>
    </citation>
    <scope>NUCLEOTIDE SEQUENCE [LARGE SCALE GENOMIC DNA]</scope>
    <source>
        <strain evidence="7">CGMCC 1.16026</strain>
    </source>
</reference>
<dbReference type="RefSeq" id="WP_263371809.1">
    <property type="nucleotide sequence ID" value="NZ_JAGSYD010000003.1"/>
</dbReference>
<dbReference type="Gene3D" id="2.60.40.10">
    <property type="entry name" value="Immunoglobulins"/>
    <property type="match status" value="1"/>
</dbReference>
<keyword evidence="2" id="KW-0418">Kinase</keyword>
<evidence type="ECO:0000256" key="4">
    <source>
        <dbReference type="SAM" id="Phobius"/>
    </source>
</evidence>
<keyword evidence="1" id="KW-0808">Transferase</keyword>
<dbReference type="SMART" id="SM00387">
    <property type="entry name" value="HATPase_c"/>
    <property type="match status" value="1"/>
</dbReference>
<evidence type="ECO:0000259" key="5">
    <source>
        <dbReference type="SMART" id="SM00387"/>
    </source>
</evidence>
<dbReference type="SUPFAM" id="SSF63829">
    <property type="entry name" value="Calcium-dependent phosphotriesterase"/>
    <property type="match status" value="2"/>
</dbReference>
<dbReference type="Gene3D" id="2.130.10.10">
    <property type="entry name" value="YVTN repeat-like/Quinoprotein amine dehydrogenase"/>
    <property type="match status" value="2"/>
</dbReference>
<dbReference type="InterPro" id="IPR011123">
    <property type="entry name" value="Y_Y_Y"/>
</dbReference>
<keyword evidence="4" id="KW-1133">Transmembrane helix</keyword>
<keyword evidence="7" id="KW-1185">Reference proteome</keyword>
<dbReference type="PANTHER" id="PTHR24421">
    <property type="entry name" value="NITRATE/NITRITE SENSOR PROTEIN NARX-RELATED"/>
    <property type="match status" value="1"/>
</dbReference>
<comment type="caution">
    <text evidence="6">The sequence shown here is derived from an EMBL/GenBank/DDBJ whole genome shotgun (WGS) entry which is preliminary data.</text>
</comment>
<dbReference type="Pfam" id="PF07495">
    <property type="entry name" value="Y_Y_Y"/>
    <property type="match status" value="1"/>
</dbReference>
<sequence>MLRLVNGQWQNAEETKGLGIQNAYRLYEDSRHTLWMATDNLVYRLPSGAHTFLPTRMHPGPNGQFMETPDGIVWMADQYGLHDVNDELAAKPHVPLIDVPLDLIVDDSGALWFLGEHTGITRIPHLKEVAALPAAQQKKVTENFSAINGLTSEVTSKALKDREGNLWVATVNGLDRFRRTALQPAPLPDKFYNFALAPEPDGSILVGTLPFGVQRLANGQITKVPTGKRFEISCLYRAPDGKVWVGGTGSLGYLERGVYKDIPLPVEVTKPELGTVQSITEAANGDLWVQPMTGRGIYILHDGKWSVIPNTTDKRPAVVMRTDGAGRVWAGYITGFLTIFDGVKRTTFGSEQGFMLGSVLALQPSKDGMWIGGRHGLELMAGDHPVPLKFAGDTKIEGISGIMRVDDGSLWLNSLAGILRVPSAEVEQTLKDPSHPMSYRLFDYHDGVWAKPPQIRPMPSTLRGVGTTLWFTTTDGVLSIDTAHIDSNRLVPSLAIRRILVDDKELDPESSITLAKGAKDLQIDYTALSLSIPERVYFRYKLEGYDKDWQEAGPRRQAFYTHLPPGHYVFRVIACNNDGLWNETGTSLAIYLPPTFLQSWTFKTLLIVFFLAAAWVIYLLRMARETASMRARMVERFSERERIARDLHDTLFQSVEGATLVISSLSSRLPMEAPERDRMDGALQEISRVMGSTRSLIFEQSKMVECPDLEGMLVAYRGQLELLSNDHFRLVVEGTSREIRPAVCDEAFKIIRESLTNAFRHTKATDVQVSVSYTAKALVIAISDNGAGIDAAIVEAGGKSGHWGIPGMRQRASELGGELKIRRRDEGGTEVRLEVRASRAFRSRTGQMLERWFDWKNRTPGQTA</sequence>
<dbReference type="EMBL" id="JBHSWI010000001">
    <property type="protein sequence ID" value="MFC6645440.1"/>
    <property type="molecule type" value="Genomic_DNA"/>
</dbReference>
<dbReference type="Pfam" id="PF07730">
    <property type="entry name" value="HisKA_3"/>
    <property type="match status" value="1"/>
</dbReference>
<evidence type="ECO:0000313" key="6">
    <source>
        <dbReference type="EMBL" id="MFC6645440.1"/>
    </source>
</evidence>
<dbReference type="Gene3D" id="1.20.5.1930">
    <property type="match status" value="1"/>
</dbReference>
<evidence type="ECO:0000256" key="2">
    <source>
        <dbReference type="ARBA" id="ARBA00022777"/>
    </source>
</evidence>
<dbReference type="Gene3D" id="3.30.565.10">
    <property type="entry name" value="Histidine kinase-like ATPase, C-terminal domain"/>
    <property type="match status" value="1"/>
</dbReference>
<evidence type="ECO:0000256" key="1">
    <source>
        <dbReference type="ARBA" id="ARBA00022679"/>
    </source>
</evidence>
<evidence type="ECO:0000313" key="7">
    <source>
        <dbReference type="Proteomes" id="UP001596391"/>
    </source>
</evidence>
<organism evidence="6 7">
    <name type="scientific">Granulicella cerasi</name>
    <dbReference type="NCBI Taxonomy" id="741063"/>
    <lineage>
        <taxon>Bacteria</taxon>
        <taxon>Pseudomonadati</taxon>
        <taxon>Acidobacteriota</taxon>
        <taxon>Terriglobia</taxon>
        <taxon>Terriglobales</taxon>
        <taxon>Acidobacteriaceae</taxon>
        <taxon>Granulicella</taxon>
    </lineage>
</organism>
<dbReference type="CDD" id="cd16917">
    <property type="entry name" value="HATPase_UhpB-NarQ-NarX-like"/>
    <property type="match status" value="1"/>
</dbReference>
<protein>
    <submittedName>
        <fullName evidence="6">Triple tyrosine motif-containing protein</fullName>
    </submittedName>
</protein>
<dbReference type="Pfam" id="PF02518">
    <property type="entry name" value="HATPase_c"/>
    <property type="match status" value="1"/>
</dbReference>
<dbReference type="InterPro" id="IPR015943">
    <property type="entry name" value="WD40/YVTN_repeat-like_dom_sf"/>
</dbReference>
<evidence type="ECO:0000256" key="3">
    <source>
        <dbReference type="ARBA" id="ARBA00023012"/>
    </source>
</evidence>
<feature type="transmembrane region" description="Helical" evidence="4">
    <location>
        <begin position="600"/>
        <end position="620"/>
    </location>
</feature>
<name>A0ABW1ZAI6_9BACT</name>
<feature type="domain" description="Histidine kinase/HSP90-like ATPase" evidence="5">
    <location>
        <begin position="742"/>
        <end position="839"/>
    </location>
</feature>
<dbReference type="PANTHER" id="PTHR24421:SF62">
    <property type="entry name" value="SENSORY TRANSDUCTION HISTIDINE KINASE"/>
    <property type="match status" value="1"/>
</dbReference>
<dbReference type="InterPro" id="IPR011712">
    <property type="entry name" value="Sig_transdc_His_kin_sub3_dim/P"/>
</dbReference>
<keyword evidence="4" id="KW-0472">Membrane</keyword>
<dbReference type="InterPro" id="IPR013783">
    <property type="entry name" value="Ig-like_fold"/>
</dbReference>
<keyword evidence="3" id="KW-0902">Two-component regulatory system</keyword>
<gene>
    <name evidence="6" type="ORF">ACFQBQ_07545</name>
</gene>
<dbReference type="InterPro" id="IPR036890">
    <property type="entry name" value="HATPase_C_sf"/>
</dbReference>
<dbReference type="InterPro" id="IPR003594">
    <property type="entry name" value="HATPase_dom"/>
</dbReference>
<dbReference type="InterPro" id="IPR050482">
    <property type="entry name" value="Sensor_HK_TwoCompSys"/>
</dbReference>
<dbReference type="SUPFAM" id="SSF55874">
    <property type="entry name" value="ATPase domain of HSP90 chaperone/DNA topoisomerase II/histidine kinase"/>
    <property type="match status" value="1"/>
</dbReference>
<proteinExistence type="predicted"/>